<keyword evidence="1" id="KW-0472">Membrane</keyword>
<feature type="transmembrane region" description="Helical" evidence="1">
    <location>
        <begin position="116"/>
        <end position="144"/>
    </location>
</feature>
<protein>
    <recommendedName>
        <fullName evidence="4">Glycerophosphoryl diester phosphodiesterase membrane domain-containing protein</fullName>
    </recommendedName>
</protein>
<feature type="transmembrane region" description="Helical" evidence="1">
    <location>
        <begin position="39"/>
        <end position="60"/>
    </location>
</feature>
<dbReference type="Proteomes" id="UP000254834">
    <property type="component" value="Chromosome"/>
</dbReference>
<accession>A0A345ZBJ4</accession>
<keyword evidence="3" id="KW-1185">Reference proteome</keyword>
<gene>
    <name evidence="2" type="ORF">C0J27_02790</name>
</gene>
<reference evidence="2 3" key="1">
    <citation type="submission" date="2017-12" db="EMBL/GenBank/DDBJ databases">
        <title>Chromulinavorax destructans is a abundant pathogen of dominant heterotrophic picoflagllates.</title>
        <authorList>
            <person name="Deeg C.M."/>
            <person name="Zimmer M."/>
            <person name="Suttle C.A."/>
        </authorList>
    </citation>
    <scope>NUCLEOTIDE SEQUENCE [LARGE SCALE GENOMIC DNA]</scope>
    <source>
        <strain evidence="2 3">SeV1</strain>
    </source>
</reference>
<evidence type="ECO:0008006" key="4">
    <source>
        <dbReference type="Google" id="ProtNLM"/>
    </source>
</evidence>
<organism evidence="2 3">
    <name type="scientific">Candidatus Chromulinivorax destructor</name>
    <dbReference type="NCBI Taxonomy" id="2066483"/>
    <lineage>
        <taxon>Bacteria</taxon>
        <taxon>Candidatus Babelota</taxon>
        <taxon>Candidatus Babeliae</taxon>
        <taxon>Candidatus Babeliales</taxon>
        <taxon>Candidatus Chromulinivoraceae</taxon>
        <taxon>Candidatus Chromulinivorax</taxon>
    </lineage>
</organism>
<keyword evidence="1" id="KW-0812">Transmembrane</keyword>
<sequence>MLGFYFLLGMIFLYTTIVTKNVLDIVYNRQVSWFKIPTGTFKLFLATLFTGSLSSVSNIGVNNSNLVIFIVSLVLYFLIAYFLLRVSFIPQILLEQQGSITRAFNESWNLTENRSWLLIVSSLLQGVFFLLPLLPFFIFIAWQFGFNIMYREFGFNIEVTPELAVIAMYALLLFVCGIVVELYLVSPLCLLIRSHLFKALVESENL</sequence>
<feature type="transmembrane region" description="Helical" evidence="1">
    <location>
        <begin position="66"/>
        <end position="84"/>
    </location>
</feature>
<name>A0A345ZBJ4_9BACT</name>
<evidence type="ECO:0000313" key="3">
    <source>
        <dbReference type="Proteomes" id="UP000254834"/>
    </source>
</evidence>
<dbReference type="AlphaFoldDB" id="A0A345ZBJ4"/>
<evidence type="ECO:0000256" key="1">
    <source>
        <dbReference type="SAM" id="Phobius"/>
    </source>
</evidence>
<feature type="transmembrane region" description="Helical" evidence="1">
    <location>
        <begin position="164"/>
        <end position="185"/>
    </location>
</feature>
<dbReference type="KEGG" id="cdes:C0J27_02790"/>
<evidence type="ECO:0000313" key="2">
    <source>
        <dbReference type="EMBL" id="AXK60661.1"/>
    </source>
</evidence>
<feature type="transmembrane region" description="Helical" evidence="1">
    <location>
        <begin position="6"/>
        <end position="27"/>
    </location>
</feature>
<keyword evidence="1" id="KW-1133">Transmembrane helix</keyword>
<proteinExistence type="predicted"/>
<dbReference type="EMBL" id="CP025544">
    <property type="protein sequence ID" value="AXK60661.1"/>
    <property type="molecule type" value="Genomic_DNA"/>
</dbReference>